<feature type="transmembrane region" description="Helical" evidence="12">
    <location>
        <begin position="69"/>
        <end position="92"/>
    </location>
</feature>
<dbReference type="GO" id="GO:0005886">
    <property type="term" value="C:plasma membrane"/>
    <property type="evidence" value="ECO:0007669"/>
    <property type="project" value="UniProtKB-SubCell"/>
</dbReference>
<accession>A0A5D5ASP1</accession>
<dbReference type="EMBL" id="VTAW01000011">
    <property type="protein sequence ID" value="TYT62031.1"/>
    <property type="molecule type" value="Genomic_DNA"/>
</dbReference>
<comment type="caution">
    <text evidence="14">The sequence shown here is derived from an EMBL/GenBank/DDBJ whole genome shotgun (WGS) entry which is preliminary data.</text>
</comment>
<dbReference type="GO" id="GO:0004222">
    <property type="term" value="F:metalloendopeptidase activity"/>
    <property type="evidence" value="ECO:0007669"/>
    <property type="project" value="InterPro"/>
</dbReference>
<reference evidence="14 15" key="1">
    <citation type="submission" date="2019-08" db="EMBL/GenBank/DDBJ databases">
        <title>Archaea genome.</title>
        <authorList>
            <person name="Kajale S."/>
            <person name="Shouche Y."/>
            <person name="Deshpande N."/>
            <person name="Sharma A."/>
        </authorList>
    </citation>
    <scope>NUCLEOTIDE SEQUENCE [LARGE SCALE GENOMIC DNA]</scope>
    <source>
        <strain evidence="14 15">ESP3B_9</strain>
    </source>
</reference>
<dbReference type="PANTHER" id="PTHR43221">
    <property type="entry name" value="PROTEASE HTPX"/>
    <property type="match status" value="1"/>
</dbReference>
<comment type="subcellular location">
    <subcellularLocation>
        <location evidence="1">Cell membrane</location>
        <topology evidence="1">Multi-pass membrane protein</topology>
    </subcellularLocation>
</comment>
<feature type="transmembrane region" description="Helical" evidence="12">
    <location>
        <begin position="12"/>
        <end position="34"/>
    </location>
</feature>
<keyword evidence="5" id="KW-0479">Metal-binding</keyword>
<keyword evidence="10 12" id="KW-0472">Membrane</keyword>
<evidence type="ECO:0000256" key="6">
    <source>
        <dbReference type="ARBA" id="ARBA00022801"/>
    </source>
</evidence>
<dbReference type="Gene3D" id="3.30.2010.10">
    <property type="entry name" value="Metalloproteases ('zincins'), catalytic domain"/>
    <property type="match status" value="1"/>
</dbReference>
<keyword evidence="4 12" id="KW-0812">Transmembrane</keyword>
<evidence type="ECO:0000259" key="13">
    <source>
        <dbReference type="Pfam" id="PF01435"/>
    </source>
</evidence>
<evidence type="ECO:0000256" key="9">
    <source>
        <dbReference type="ARBA" id="ARBA00023049"/>
    </source>
</evidence>
<evidence type="ECO:0000256" key="3">
    <source>
        <dbReference type="ARBA" id="ARBA00022670"/>
    </source>
</evidence>
<organism evidence="14 15">
    <name type="scientific">Natrialba swarupiae</name>
    <dbReference type="NCBI Taxonomy" id="2448032"/>
    <lineage>
        <taxon>Archaea</taxon>
        <taxon>Methanobacteriati</taxon>
        <taxon>Methanobacteriota</taxon>
        <taxon>Stenosarchaea group</taxon>
        <taxon>Halobacteria</taxon>
        <taxon>Halobacteriales</taxon>
        <taxon>Natrialbaceae</taxon>
        <taxon>Natrialba</taxon>
    </lineage>
</organism>
<protein>
    <submittedName>
        <fullName evidence="14">M48 family metalloprotease</fullName>
    </submittedName>
</protein>
<evidence type="ECO:0000313" key="14">
    <source>
        <dbReference type="EMBL" id="TYT62031.1"/>
    </source>
</evidence>
<keyword evidence="3 11" id="KW-0645">Protease</keyword>
<evidence type="ECO:0000256" key="12">
    <source>
        <dbReference type="SAM" id="Phobius"/>
    </source>
</evidence>
<gene>
    <name evidence="14" type="ORF">FYC77_10025</name>
</gene>
<keyword evidence="15" id="KW-1185">Reference proteome</keyword>
<dbReference type="Proteomes" id="UP000324104">
    <property type="component" value="Unassembled WGS sequence"/>
</dbReference>
<keyword evidence="8 12" id="KW-1133">Transmembrane helix</keyword>
<evidence type="ECO:0000256" key="10">
    <source>
        <dbReference type="ARBA" id="ARBA00023136"/>
    </source>
</evidence>
<dbReference type="GO" id="GO:0006508">
    <property type="term" value="P:proteolysis"/>
    <property type="evidence" value="ECO:0007669"/>
    <property type="project" value="UniProtKB-KW"/>
</dbReference>
<evidence type="ECO:0000256" key="11">
    <source>
        <dbReference type="RuleBase" id="RU003983"/>
    </source>
</evidence>
<dbReference type="AlphaFoldDB" id="A0A5D5ASP1"/>
<evidence type="ECO:0000256" key="8">
    <source>
        <dbReference type="ARBA" id="ARBA00022989"/>
    </source>
</evidence>
<dbReference type="GO" id="GO:0046872">
    <property type="term" value="F:metal ion binding"/>
    <property type="evidence" value="ECO:0007669"/>
    <property type="project" value="UniProtKB-KW"/>
</dbReference>
<dbReference type="PANTHER" id="PTHR43221:SF1">
    <property type="entry name" value="PROTEASE HTPX"/>
    <property type="match status" value="1"/>
</dbReference>
<sequence length="341" mass="36955">MGLEPSTRPWLFARMIGSFAIMSIVALTIVLFAAAVIGTAVYLAITVAFAVVRGYVLSFGGGVPGGELWGLWVSNAGPIAMVIGIVSLPLFYRDPIRAEIRRFNAEIGTTGTLATERHPEIATMARRLSQQADIAEPEVRIVNRRRPESYALGGRSNGTIVITRGVVRALEDEEIEAVLAHEVSHLANGDGRLVTLLLVPMLVAEHLGSRERPAFQFFHGLGVFAYVAHVFVWTVLTAVTTAQLLACQLGVGFLSRGREFAADRAAAELTGSPGALASALETLHDVRGRPDEDLRDFRRSAGALDILPPDEKRRASDLFRTHPTTERRIAVLRSMAGSETH</sequence>
<evidence type="ECO:0000256" key="4">
    <source>
        <dbReference type="ARBA" id="ARBA00022692"/>
    </source>
</evidence>
<dbReference type="Pfam" id="PF01435">
    <property type="entry name" value="Peptidase_M48"/>
    <property type="match status" value="1"/>
</dbReference>
<comment type="similarity">
    <text evidence="11">Belongs to the peptidase M48 family.</text>
</comment>
<dbReference type="InterPro" id="IPR001915">
    <property type="entry name" value="Peptidase_M48"/>
</dbReference>
<feature type="domain" description="Peptidase M48" evidence="13">
    <location>
        <begin position="117"/>
        <end position="335"/>
    </location>
</feature>
<name>A0A5D5ASP1_9EURY</name>
<dbReference type="RefSeq" id="WP_149081368.1">
    <property type="nucleotide sequence ID" value="NZ_VTAW01000011.1"/>
</dbReference>
<evidence type="ECO:0000256" key="2">
    <source>
        <dbReference type="ARBA" id="ARBA00022475"/>
    </source>
</evidence>
<evidence type="ECO:0000256" key="1">
    <source>
        <dbReference type="ARBA" id="ARBA00004651"/>
    </source>
</evidence>
<comment type="cofactor">
    <cofactor evidence="11">
        <name>Zn(2+)</name>
        <dbReference type="ChEBI" id="CHEBI:29105"/>
    </cofactor>
    <text evidence="11">Binds 1 zinc ion per subunit.</text>
</comment>
<evidence type="ECO:0000256" key="5">
    <source>
        <dbReference type="ARBA" id="ARBA00022723"/>
    </source>
</evidence>
<proteinExistence type="inferred from homology"/>
<keyword evidence="2" id="KW-1003">Cell membrane</keyword>
<evidence type="ECO:0000313" key="15">
    <source>
        <dbReference type="Proteomes" id="UP000324104"/>
    </source>
</evidence>
<keyword evidence="6 11" id="KW-0378">Hydrolase</keyword>
<keyword evidence="7 11" id="KW-0862">Zinc</keyword>
<dbReference type="InterPro" id="IPR050083">
    <property type="entry name" value="HtpX_protease"/>
</dbReference>
<evidence type="ECO:0000256" key="7">
    <source>
        <dbReference type="ARBA" id="ARBA00022833"/>
    </source>
</evidence>
<feature type="transmembrane region" description="Helical" evidence="12">
    <location>
        <begin position="41"/>
        <end position="63"/>
    </location>
</feature>
<feature type="transmembrane region" description="Helical" evidence="12">
    <location>
        <begin position="217"/>
        <end position="239"/>
    </location>
</feature>
<keyword evidence="9 11" id="KW-0482">Metalloprotease</keyword>